<dbReference type="AlphaFoldDB" id="A0A0E3Q598"/>
<dbReference type="Proteomes" id="UP000033096">
    <property type="component" value="Chromosome"/>
</dbReference>
<feature type="domain" description="Restriction endonuclease type IV Mrr" evidence="1">
    <location>
        <begin position="41"/>
        <end position="130"/>
    </location>
</feature>
<gene>
    <name evidence="2" type="ORF">MSVAZ_1490</name>
</gene>
<dbReference type="Pfam" id="PF04471">
    <property type="entry name" value="Mrr_cat"/>
    <property type="match status" value="1"/>
</dbReference>
<dbReference type="KEGG" id="mvc:MSVAZ_1490"/>
<dbReference type="HOGENOM" id="CLU_1933297_0_0_2"/>
<evidence type="ECO:0000313" key="2">
    <source>
        <dbReference type="EMBL" id="AKB43759.1"/>
    </source>
</evidence>
<dbReference type="Gene3D" id="3.40.1350.10">
    <property type="match status" value="1"/>
</dbReference>
<dbReference type="GO" id="GO:0003677">
    <property type="term" value="F:DNA binding"/>
    <property type="evidence" value="ECO:0007669"/>
    <property type="project" value="InterPro"/>
</dbReference>
<reference evidence="2 3" key="1">
    <citation type="submission" date="2014-07" db="EMBL/GenBank/DDBJ databases">
        <title>Methanogenic archaea and the global carbon cycle.</title>
        <authorList>
            <person name="Henriksen J.R."/>
            <person name="Luke J."/>
            <person name="Reinhart S."/>
            <person name="Benedict M.N."/>
            <person name="Youngblut N.D."/>
            <person name="Metcalf M.E."/>
            <person name="Whitaker R.J."/>
            <person name="Metcalf W.W."/>
        </authorList>
    </citation>
    <scope>NUCLEOTIDE SEQUENCE [LARGE SCALE GENOMIC DNA]</scope>
    <source>
        <strain evidence="2 3">Z-761</strain>
    </source>
</reference>
<dbReference type="InterPro" id="IPR007560">
    <property type="entry name" value="Restrct_endonuc_IV_Mrr"/>
</dbReference>
<name>A0A0E3Q598_9EURY</name>
<proteinExistence type="predicted"/>
<dbReference type="InterPro" id="IPR011856">
    <property type="entry name" value="tRNA_endonuc-like_dom_sf"/>
</dbReference>
<dbReference type="GO" id="GO:0009307">
    <property type="term" value="P:DNA restriction-modification system"/>
    <property type="evidence" value="ECO:0007669"/>
    <property type="project" value="InterPro"/>
</dbReference>
<keyword evidence="3" id="KW-1185">Reference proteome</keyword>
<organism evidence="2 3">
    <name type="scientific">Methanosarcina vacuolata Z-761</name>
    <dbReference type="NCBI Taxonomy" id="1434123"/>
    <lineage>
        <taxon>Archaea</taxon>
        <taxon>Methanobacteriati</taxon>
        <taxon>Methanobacteriota</taxon>
        <taxon>Stenosarchaea group</taxon>
        <taxon>Methanomicrobia</taxon>
        <taxon>Methanosarcinales</taxon>
        <taxon>Methanosarcinaceae</taxon>
        <taxon>Methanosarcina</taxon>
    </lineage>
</organism>
<dbReference type="PATRIC" id="fig|1434123.4.peg.1782"/>
<dbReference type="PANTHER" id="PTHR30015:SF7">
    <property type="entry name" value="TYPE IV METHYL-DIRECTED RESTRICTION ENZYME ECOKMRR"/>
    <property type="match status" value="1"/>
</dbReference>
<evidence type="ECO:0000313" key="3">
    <source>
        <dbReference type="Proteomes" id="UP000033096"/>
    </source>
</evidence>
<dbReference type="SUPFAM" id="SSF52980">
    <property type="entry name" value="Restriction endonuclease-like"/>
    <property type="match status" value="1"/>
</dbReference>
<dbReference type="PANTHER" id="PTHR30015">
    <property type="entry name" value="MRR RESTRICTION SYSTEM PROTEIN"/>
    <property type="match status" value="1"/>
</dbReference>
<protein>
    <submittedName>
        <fullName evidence="2">Mrr restriction system protein</fullName>
    </submittedName>
</protein>
<accession>A0A0E3Q598</accession>
<sequence length="130" mass="14433">MTKVSYSEDENVDEKTPDELIEEGFSLIRKSLAQDLLSRLKENSPHFFENAILLLLEAMDYGKGKVTGKTGDDGIDGIIHQDKLGLETIIFQAKRYAEDNTVGSSMLRDFIGALDLKGVTKGVFITTSKF</sequence>
<dbReference type="GO" id="GO:0015666">
    <property type="term" value="F:restriction endodeoxyribonuclease activity"/>
    <property type="evidence" value="ECO:0007669"/>
    <property type="project" value="TreeGrafter"/>
</dbReference>
<dbReference type="RefSeq" id="WP_052727919.1">
    <property type="nucleotide sequence ID" value="NZ_CP009520.1"/>
</dbReference>
<dbReference type="STRING" id="1434123.MSVAZ_1490"/>
<dbReference type="InterPro" id="IPR011335">
    <property type="entry name" value="Restrct_endonuc-II-like"/>
</dbReference>
<dbReference type="EMBL" id="CP009520">
    <property type="protein sequence ID" value="AKB43759.1"/>
    <property type="molecule type" value="Genomic_DNA"/>
</dbReference>
<evidence type="ECO:0000259" key="1">
    <source>
        <dbReference type="Pfam" id="PF04471"/>
    </source>
</evidence>
<dbReference type="GeneID" id="25419024"/>
<dbReference type="InterPro" id="IPR052906">
    <property type="entry name" value="Type_IV_Methyl-Rstrct_Enzyme"/>
</dbReference>